<dbReference type="EC" id="2.7.1.24" evidence="5 6"/>
<keyword evidence="5 7" id="KW-0418">Kinase</keyword>
<comment type="subcellular location">
    <subcellularLocation>
        <location evidence="5">Cytoplasm</location>
    </subcellularLocation>
</comment>
<dbReference type="Pfam" id="PF01121">
    <property type="entry name" value="CoaE"/>
    <property type="match status" value="1"/>
</dbReference>
<evidence type="ECO:0000256" key="3">
    <source>
        <dbReference type="ARBA" id="ARBA00022840"/>
    </source>
</evidence>
<name>A0A1H8S648_9GAMM</name>
<dbReference type="RefSeq" id="WP_091641556.1">
    <property type="nucleotide sequence ID" value="NZ_FOEG01000002.1"/>
</dbReference>
<proteinExistence type="inferred from homology"/>
<dbReference type="EMBL" id="FOEG01000002">
    <property type="protein sequence ID" value="SEO74489.1"/>
    <property type="molecule type" value="Genomic_DNA"/>
</dbReference>
<feature type="binding site" evidence="5">
    <location>
        <begin position="11"/>
        <end position="16"/>
    </location>
    <ligand>
        <name>ATP</name>
        <dbReference type="ChEBI" id="CHEBI:30616"/>
    </ligand>
</feature>
<accession>A0A1H8S648</accession>
<comment type="pathway">
    <text evidence="5">Cofactor biosynthesis; coenzyme A biosynthesis; CoA from (R)-pantothenate: step 5/5.</text>
</comment>
<dbReference type="PROSITE" id="PS51219">
    <property type="entry name" value="DPCK"/>
    <property type="match status" value="1"/>
</dbReference>
<dbReference type="GO" id="GO:0005737">
    <property type="term" value="C:cytoplasm"/>
    <property type="evidence" value="ECO:0007669"/>
    <property type="project" value="UniProtKB-SubCell"/>
</dbReference>
<keyword evidence="5" id="KW-0963">Cytoplasm</keyword>
<keyword evidence="4 5" id="KW-0173">Coenzyme A biosynthesis</keyword>
<keyword evidence="8" id="KW-1185">Reference proteome</keyword>
<dbReference type="InterPro" id="IPR027417">
    <property type="entry name" value="P-loop_NTPase"/>
</dbReference>
<comment type="catalytic activity">
    <reaction evidence="5">
        <text>3'-dephospho-CoA + ATP = ADP + CoA + H(+)</text>
        <dbReference type="Rhea" id="RHEA:18245"/>
        <dbReference type="ChEBI" id="CHEBI:15378"/>
        <dbReference type="ChEBI" id="CHEBI:30616"/>
        <dbReference type="ChEBI" id="CHEBI:57287"/>
        <dbReference type="ChEBI" id="CHEBI:57328"/>
        <dbReference type="ChEBI" id="CHEBI:456216"/>
        <dbReference type="EC" id="2.7.1.24"/>
    </reaction>
</comment>
<evidence type="ECO:0000256" key="6">
    <source>
        <dbReference type="NCBIfam" id="TIGR00152"/>
    </source>
</evidence>
<evidence type="ECO:0000313" key="8">
    <source>
        <dbReference type="Proteomes" id="UP000199657"/>
    </source>
</evidence>
<dbReference type="HAMAP" id="MF_00376">
    <property type="entry name" value="Dephospho_CoA_kinase"/>
    <property type="match status" value="1"/>
</dbReference>
<dbReference type="PANTHER" id="PTHR10695:SF46">
    <property type="entry name" value="BIFUNCTIONAL COENZYME A SYNTHASE-RELATED"/>
    <property type="match status" value="1"/>
</dbReference>
<keyword evidence="2 5" id="KW-0547">Nucleotide-binding</keyword>
<keyword evidence="3 5" id="KW-0067">ATP-binding</keyword>
<sequence length="209" mass="22798">MHIIGLTGGIASGKTTVSDLFAGHGITVVDADVAARRVVEPGQPALSELVEAFGDQIVTADGTLDRQQLRNTAFADEAARRRLEGILHPRIRAFMDEELSRAQGPYAILSVPLLVESNLLDMVDRVLVVDVPDSVQRERLIARDGSTPEQAEAIIAAQTSREQRLRHADDVIDNTRDMTALKQQIETLHQAYIAMAERSTDTNAGLAEH</sequence>
<gene>
    <name evidence="5" type="primary">coaE</name>
    <name evidence="7" type="ORF">SAMN04488052_102557</name>
</gene>
<dbReference type="GO" id="GO:0005524">
    <property type="term" value="F:ATP binding"/>
    <property type="evidence" value="ECO:0007669"/>
    <property type="project" value="UniProtKB-UniRule"/>
</dbReference>
<dbReference type="STRING" id="406100.SAMN04488052_102557"/>
<dbReference type="OrthoDB" id="9812943at2"/>
<comment type="similarity">
    <text evidence="1 5">Belongs to the CoaE family.</text>
</comment>
<keyword evidence="5" id="KW-0808">Transferase</keyword>
<dbReference type="InterPro" id="IPR001977">
    <property type="entry name" value="Depp_CoAkinase"/>
</dbReference>
<evidence type="ECO:0000256" key="5">
    <source>
        <dbReference type="HAMAP-Rule" id="MF_00376"/>
    </source>
</evidence>
<dbReference type="AlphaFoldDB" id="A0A1H8S648"/>
<dbReference type="Gene3D" id="3.40.50.300">
    <property type="entry name" value="P-loop containing nucleotide triphosphate hydrolases"/>
    <property type="match status" value="1"/>
</dbReference>
<reference evidence="7 8" key="1">
    <citation type="submission" date="2016-10" db="EMBL/GenBank/DDBJ databases">
        <authorList>
            <person name="de Groot N.N."/>
        </authorList>
    </citation>
    <scope>NUCLEOTIDE SEQUENCE [LARGE SCALE GENOMIC DNA]</scope>
    <source>
        <strain evidence="7 8">CGMCC 1.6291</strain>
    </source>
</reference>
<dbReference type="Proteomes" id="UP000199657">
    <property type="component" value="Unassembled WGS sequence"/>
</dbReference>
<dbReference type="UniPathway" id="UPA00241">
    <property type="reaction ID" value="UER00356"/>
</dbReference>
<dbReference type="CDD" id="cd02022">
    <property type="entry name" value="DPCK"/>
    <property type="match status" value="1"/>
</dbReference>
<dbReference type="PANTHER" id="PTHR10695">
    <property type="entry name" value="DEPHOSPHO-COA KINASE-RELATED"/>
    <property type="match status" value="1"/>
</dbReference>
<evidence type="ECO:0000256" key="4">
    <source>
        <dbReference type="ARBA" id="ARBA00022993"/>
    </source>
</evidence>
<evidence type="ECO:0000256" key="1">
    <source>
        <dbReference type="ARBA" id="ARBA00009018"/>
    </source>
</evidence>
<dbReference type="SUPFAM" id="SSF52540">
    <property type="entry name" value="P-loop containing nucleoside triphosphate hydrolases"/>
    <property type="match status" value="1"/>
</dbReference>
<evidence type="ECO:0000313" key="7">
    <source>
        <dbReference type="EMBL" id="SEO74489.1"/>
    </source>
</evidence>
<protein>
    <recommendedName>
        <fullName evidence="5 6">Dephospho-CoA kinase</fullName>
        <ecNumber evidence="5 6">2.7.1.24</ecNumber>
    </recommendedName>
    <alternativeName>
        <fullName evidence="5">Dephosphocoenzyme A kinase</fullName>
    </alternativeName>
</protein>
<comment type="function">
    <text evidence="5">Catalyzes the phosphorylation of the 3'-hydroxyl group of dephosphocoenzyme A to form coenzyme A.</text>
</comment>
<dbReference type="NCBIfam" id="TIGR00152">
    <property type="entry name" value="dephospho-CoA kinase"/>
    <property type="match status" value="1"/>
</dbReference>
<dbReference type="GO" id="GO:0004140">
    <property type="term" value="F:dephospho-CoA kinase activity"/>
    <property type="evidence" value="ECO:0007669"/>
    <property type="project" value="UniProtKB-UniRule"/>
</dbReference>
<dbReference type="GO" id="GO:0015937">
    <property type="term" value="P:coenzyme A biosynthetic process"/>
    <property type="evidence" value="ECO:0007669"/>
    <property type="project" value="UniProtKB-UniRule"/>
</dbReference>
<evidence type="ECO:0000256" key="2">
    <source>
        <dbReference type="ARBA" id="ARBA00022741"/>
    </source>
</evidence>
<organism evidence="7 8">
    <name type="scientific">Aquisalimonas asiatica</name>
    <dbReference type="NCBI Taxonomy" id="406100"/>
    <lineage>
        <taxon>Bacteria</taxon>
        <taxon>Pseudomonadati</taxon>
        <taxon>Pseudomonadota</taxon>
        <taxon>Gammaproteobacteria</taxon>
        <taxon>Chromatiales</taxon>
        <taxon>Ectothiorhodospiraceae</taxon>
        <taxon>Aquisalimonas</taxon>
    </lineage>
</organism>